<name>V2XCH6_MONRO</name>
<proteinExistence type="predicted"/>
<dbReference type="STRING" id="1381753.V2XCH6"/>
<evidence type="ECO:0000256" key="1">
    <source>
        <dbReference type="SAM" id="MobiDB-lite"/>
    </source>
</evidence>
<feature type="compositionally biased region" description="Basic and acidic residues" evidence="1">
    <location>
        <begin position="116"/>
        <end position="125"/>
    </location>
</feature>
<keyword evidence="2" id="KW-0812">Transmembrane</keyword>
<keyword evidence="2" id="KW-0472">Membrane</keyword>
<protein>
    <submittedName>
        <fullName evidence="3">Uncharacterized protein</fullName>
    </submittedName>
</protein>
<organism evidence="3 4">
    <name type="scientific">Moniliophthora roreri (strain MCA 2997)</name>
    <name type="common">Cocoa frosty pod rot fungus</name>
    <name type="synonym">Crinipellis roreri</name>
    <dbReference type="NCBI Taxonomy" id="1381753"/>
    <lineage>
        <taxon>Eukaryota</taxon>
        <taxon>Fungi</taxon>
        <taxon>Dikarya</taxon>
        <taxon>Basidiomycota</taxon>
        <taxon>Agaricomycotina</taxon>
        <taxon>Agaricomycetes</taxon>
        <taxon>Agaricomycetidae</taxon>
        <taxon>Agaricales</taxon>
        <taxon>Marasmiineae</taxon>
        <taxon>Marasmiaceae</taxon>
        <taxon>Moniliophthora</taxon>
    </lineage>
</organism>
<sequence>MEDIYAKLWCFTVIRSKGLHLLRPEKSWRPIVCIVVQANAKTSTPEMTYETTLGLDGQNPNQKEVFVIGQNATPDTKVSIQVIYQPPGKKKAKRMKRIPVACCTCSLGEVMLKQASQREKPEHAQLRLQAQSTSKRSKKKNDCDNQPAVLYVRVREPSHSMTEHVHVMSDDEYASSHHPASWADSCTEKTLSPPTSPIDEVYPDIEIPASATGVEIHPEDQEQAPRRRKRKRIRGFVINSDDEGLSVSCSDSSSEDEEEREQEVLWPESPSSYPESTTHERGPWLRVSWISAMLDPIIPMHSAQLERPQPEREDTLVEDQDIPLKELEGEGWGNWCWHRFEKLLCAFTVYGELCSAAKCLDSVLQSSKAQHVDGFKSTESVNSWISATVIEGGEFSRLEEEAKGRVEKVYQRLQNEWSYVGALLVALAAVDTAVFAISPDSLFAVSSVARPMVAMSSVCSGCGIACVVWFLWWYGWGSGSTFLLCSSAFILIDVYPLQSRALDINKTYVSFALAARMPAFCMVCSAVSLMAFLAVVAYDAAPVIVWVVCCGVAVGMGGQFVIWGLVKVILGIRAVVKGVAMGVRRLGRTVGFGGGAQKTDNAVGSGEKEKVPEIVVSEPPAIANVGRDSKSSRYT</sequence>
<reference evidence="3 4" key="1">
    <citation type="journal article" date="2014" name="BMC Genomics">
        <title>Genome and secretome analysis of the hemibiotrophic fungal pathogen, Moniliophthora roreri, which causes frosty pod rot disease of cacao: mechanisms of the biotrophic and necrotrophic phases.</title>
        <authorList>
            <person name="Meinhardt L.W."/>
            <person name="Costa G.G.L."/>
            <person name="Thomazella D.P.T."/>
            <person name="Teixeira P.J.P.L."/>
            <person name="Carazzolle M.F."/>
            <person name="Schuster S.C."/>
            <person name="Carlson J.E."/>
            <person name="Guiltinan M.J."/>
            <person name="Mieczkowski P."/>
            <person name="Farmer A."/>
            <person name="Ramaraj T."/>
            <person name="Crozier J."/>
            <person name="Davis R.E."/>
            <person name="Shao J."/>
            <person name="Melnick R.L."/>
            <person name="Pereira G.A.G."/>
            <person name="Bailey B.A."/>
        </authorList>
    </citation>
    <scope>NUCLEOTIDE SEQUENCE [LARGE SCALE GENOMIC DNA]</scope>
    <source>
        <strain evidence="3 4">MCA 2997</strain>
    </source>
</reference>
<evidence type="ECO:0000313" key="4">
    <source>
        <dbReference type="Proteomes" id="UP000017559"/>
    </source>
</evidence>
<comment type="caution">
    <text evidence="3">The sequence shown here is derived from an EMBL/GenBank/DDBJ whole genome shotgun (WGS) entry which is preliminary data.</text>
</comment>
<gene>
    <name evidence="3" type="ORF">Moror_4297</name>
</gene>
<keyword evidence="4" id="KW-1185">Reference proteome</keyword>
<feature type="compositionally biased region" description="Low complexity" evidence="1">
    <location>
        <begin position="267"/>
        <end position="276"/>
    </location>
</feature>
<feature type="transmembrane region" description="Helical" evidence="2">
    <location>
        <begin position="449"/>
        <end position="474"/>
    </location>
</feature>
<keyword evidence="2" id="KW-1133">Transmembrane helix</keyword>
<feature type="region of interest" description="Disordered" evidence="1">
    <location>
        <begin position="116"/>
        <end position="148"/>
    </location>
</feature>
<dbReference type="EMBL" id="AWSO01000436">
    <property type="protein sequence ID" value="ESK90536.1"/>
    <property type="molecule type" value="Genomic_DNA"/>
</dbReference>
<evidence type="ECO:0000256" key="2">
    <source>
        <dbReference type="SAM" id="Phobius"/>
    </source>
</evidence>
<dbReference type="OrthoDB" id="2642524at2759"/>
<feature type="transmembrane region" description="Helical" evidence="2">
    <location>
        <begin position="480"/>
        <end position="498"/>
    </location>
</feature>
<feature type="compositionally biased region" description="Basic and acidic residues" evidence="1">
    <location>
        <begin position="216"/>
        <end position="225"/>
    </location>
</feature>
<feature type="transmembrane region" description="Helical" evidence="2">
    <location>
        <begin position="519"/>
        <end position="538"/>
    </location>
</feature>
<feature type="transmembrane region" description="Helical" evidence="2">
    <location>
        <begin position="544"/>
        <end position="566"/>
    </location>
</feature>
<evidence type="ECO:0000313" key="3">
    <source>
        <dbReference type="EMBL" id="ESK90536.1"/>
    </source>
</evidence>
<feature type="transmembrane region" description="Helical" evidence="2">
    <location>
        <begin position="417"/>
        <end position="437"/>
    </location>
</feature>
<dbReference type="Proteomes" id="UP000017559">
    <property type="component" value="Unassembled WGS sequence"/>
</dbReference>
<feature type="region of interest" description="Disordered" evidence="1">
    <location>
        <begin position="209"/>
        <end position="279"/>
    </location>
</feature>
<dbReference type="KEGG" id="mrr:Moror_4297"/>
<accession>V2XCH6</accession>
<dbReference type="HOGENOM" id="CLU_430880_0_0_1"/>
<dbReference type="AlphaFoldDB" id="V2XCH6"/>
<feature type="region of interest" description="Disordered" evidence="1">
    <location>
        <begin position="175"/>
        <end position="195"/>
    </location>
</feature>